<accession>A0ABS2K823</accession>
<gene>
    <name evidence="3" type="ORF">ISP19_18170</name>
</gene>
<comment type="similarity">
    <text evidence="1">Belongs to the short-chain dehydrogenases/reductases (SDR) family.</text>
</comment>
<evidence type="ECO:0000256" key="1">
    <source>
        <dbReference type="ARBA" id="ARBA00006484"/>
    </source>
</evidence>
<dbReference type="Pfam" id="PF13561">
    <property type="entry name" value="adh_short_C2"/>
    <property type="match status" value="1"/>
</dbReference>
<sequence length="109" mass="11964">MRGAAHACFFLRIFALCPRSLSSWKQIPPHGIRPNAISPGTADTPLYDKLNIADAYRDQVNQQIIDSIPYGRFGKPDGVAKAVVHLASDESAWTVSAEMVVDGRRRLNG</sequence>
<protein>
    <submittedName>
        <fullName evidence="3">SDR family oxidoreductase</fullName>
    </submittedName>
</protein>
<evidence type="ECO:0000256" key="2">
    <source>
        <dbReference type="ARBA" id="ARBA00023002"/>
    </source>
</evidence>
<dbReference type="PANTHER" id="PTHR43477:SF1">
    <property type="entry name" value="DIHYDROANTICAPSIN 7-DEHYDROGENASE"/>
    <property type="match status" value="1"/>
</dbReference>
<reference evidence="3" key="1">
    <citation type="submission" date="2020-10" db="EMBL/GenBank/DDBJ databases">
        <title>Phylogeny of dyella-like bacteria.</title>
        <authorList>
            <person name="Fu J."/>
        </authorList>
    </citation>
    <scope>NUCLEOTIDE SEQUENCE</scope>
    <source>
        <strain evidence="3">DHOC52</strain>
    </source>
</reference>
<name>A0ABS2K823_9GAMM</name>
<keyword evidence="4" id="KW-1185">Reference proteome</keyword>
<proteinExistence type="inferred from homology"/>
<dbReference type="PANTHER" id="PTHR43477">
    <property type="entry name" value="DIHYDROANTICAPSIN 7-DEHYDROGENASE"/>
    <property type="match status" value="1"/>
</dbReference>
<dbReference type="SUPFAM" id="SSF51735">
    <property type="entry name" value="NAD(P)-binding Rossmann-fold domains"/>
    <property type="match status" value="1"/>
</dbReference>
<dbReference type="Gene3D" id="3.40.50.720">
    <property type="entry name" value="NAD(P)-binding Rossmann-like Domain"/>
    <property type="match status" value="1"/>
</dbReference>
<dbReference type="InterPro" id="IPR036291">
    <property type="entry name" value="NAD(P)-bd_dom_sf"/>
</dbReference>
<dbReference type="InterPro" id="IPR002347">
    <property type="entry name" value="SDR_fam"/>
</dbReference>
<keyword evidence="2" id="KW-0560">Oxidoreductase</keyword>
<dbReference type="RefSeq" id="WP_204683870.1">
    <property type="nucleotide sequence ID" value="NZ_JADIKE010000038.1"/>
</dbReference>
<evidence type="ECO:0000313" key="4">
    <source>
        <dbReference type="Proteomes" id="UP001430149"/>
    </source>
</evidence>
<dbReference type="InterPro" id="IPR051122">
    <property type="entry name" value="SDR_DHRS6-like"/>
</dbReference>
<organism evidence="3 4">
    <name type="scientific">Dyella flava</name>
    <dbReference type="NCBI Taxonomy" id="1920170"/>
    <lineage>
        <taxon>Bacteria</taxon>
        <taxon>Pseudomonadati</taxon>
        <taxon>Pseudomonadota</taxon>
        <taxon>Gammaproteobacteria</taxon>
        <taxon>Lysobacterales</taxon>
        <taxon>Rhodanobacteraceae</taxon>
        <taxon>Dyella</taxon>
    </lineage>
</organism>
<dbReference type="Proteomes" id="UP001430149">
    <property type="component" value="Unassembled WGS sequence"/>
</dbReference>
<dbReference type="EMBL" id="JADIKE010000038">
    <property type="protein sequence ID" value="MBM7127304.1"/>
    <property type="molecule type" value="Genomic_DNA"/>
</dbReference>
<evidence type="ECO:0000313" key="3">
    <source>
        <dbReference type="EMBL" id="MBM7127304.1"/>
    </source>
</evidence>
<comment type="caution">
    <text evidence="3">The sequence shown here is derived from an EMBL/GenBank/DDBJ whole genome shotgun (WGS) entry which is preliminary data.</text>
</comment>
<dbReference type="PRINTS" id="PR00081">
    <property type="entry name" value="GDHRDH"/>
</dbReference>